<gene>
    <name evidence="1" type="ORF">LZC95_08170</name>
</gene>
<name>A0ABZ2KDN4_9BACT</name>
<evidence type="ECO:0000313" key="1">
    <source>
        <dbReference type="EMBL" id="WXA96811.1"/>
    </source>
</evidence>
<keyword evidence="2" id="KW-1185">Reference proteome</keyword>
<accession>A0ABZ2KDN4</accession>
<dbReference type="Proteomes" id="UP001379533">
    <property type="component" value="Chromosome"/>
</dbReference>
<protein>
    <submittedName>
        <fullName evidence="1">Uncharacterized protein</fullName>
    </submittedName>
</protein>
<dbReference type="RefSeq" id="WP_394847426.1">
    <property type="nucleotide sequence ID" value="NZ_CP089982.1"/>
</dbReference>
<proteinExistence type="predicted"/>
<evidence type="ECO:0000313" key="2">
    <source>
        <dbReference type="Proteomes" id="UP001379533"/>
    </source>
</evidence>
<organism evidence="1 2">
    <name type="scientific">Pendulispora brunnea</name>
    <dbReference type="NCBI Taxonomy" id="2905690"/>
    <lineage>
        <taxon>Bacteria</taxon>
        <taxon>Pseudomonadati</taxon>
        <taxon>Myxococcota</taxon>
        <taxon>Myxococcia</taxon>
        <taxon>Myxococcales</taxon>
        <taxon>Sorangiineae</taxon>
        <taxon>Pendulisporaceae</taxon>
        <taxon>Pendulispora</taxon>
    </lineage>
</organism>
<dbReference type="EMBL" id="CP089982">
    <property type="protein sequence ID" value="WXA96811.1"/>
    <property type="molecule type" value="Genomic_DNA"/>
</dbReference>
<reference evidence="1 2" key="1">
    <citation type="submission" date="2021-12" db="EMBL/GenBank/DDBJ databases">
        <title>Discovery of the Pendulisporaceae a myxobacterial family with distinct sporulation behavior and unique specialized metabolism.</title>
        <authorList>
            <person name="Garcia R."/>
            <person name="Popoff A."/>
            <person name="Bader C.D."/>
            <person name="Loehr J."/>
            <person name="Walesch S."/>
            <person name="Walt C."/>
            <person name="Boldt J."/>
            <person name="Bunk B."/>
            <person name="Haeckl F.J.F.P.J."/>
            <person name="Gunesch A.P."/>
            <person name="Birkelbach J."/>
            <person name="Nuebel U."/>
            <person name="Pietschmann T."/>
            <person name="Bach T."/>
            <person name="Mueller R."/>
        </authorList>
    </citation>
    <scope>NUCLEOTIDE SEQUENCE [LARGE SCALE GENOMIC DNA]</scope>
    <source>
        <strain evidence="1 2">MSr12523</strain>
    </source>
</reference>
<sequence>MKKHGSPIKIENAVGDIPPIVSRPVESQHSTELEAQAYLERKVEDALTALSLDVPRLVFELRAILGARVQSDPLFRALALQALGIGTGARRGAFSRLNHGAQRLAE</sequence>